<dbReference type="PANTHER" id="PTHR43727:SF2">
    <property type="entry name" value="GROUP IV DECARBOXYLASE"/>
    <property type="match status" value="1"/>
</dbReference>
<dbReference type="KEGG" id="tga:TGAM_1320"/>
<dbReference type="AlphaFoldDB" id="C5A6G0"/>
<sequence>MWWEKPGHLRTVGNRLFIGEHDVVELAEKHGTPVYIYNLGRIRDNYLRMTDALKKAGFREWRIHYAMKANNNREVLGLIRELGGGIDATSPGEVKLAREIGFEDDDIIFTGTSLSNGDLEFLAKTKVLINFDSISSLRRFNGEEGRKVGLRINTGVGIGRVEKTTTGGLEAGSIPVKFGISGKAIDRAFDLIEEKGFELHCLHHHVGSDWVGEKIGRYFQALDNLLKVAEKAEARFGGSVEVIDLGGGYGVPHSAEEEEFPVYEFFQRVKEHMEEYGFGDLKVIVEPGTYLVSDAGILVAQVNTVEEKNGRIFVGVDAGLNVFNSPALYNYYHEIVVCNRVSSEEKMVATVVGNICESGDIFAVDRELPKIEEGDYIAILNAGAYGYVMANNYNLRPKGKEVVVGRSRSIF</sequence>
<dbReference type="HOGENOM" id="CLU_026444_0_2_2"/>
<dbReference type="PROSITE" id="PS00879">
    <property type="entry name" value="ODR_DC_2_2"/>
    <property type="match status" value="1"/>
</dbReference>
<dbReference type="CDD" id="cd06828">
    <property type="entry name" value="PLPDE_III_DapDC"/>
    <property type="match status" value="1"/>
</dbReference>
<dbReference type="eggNOG" id="arCOG02268">
    <property type="taxonomic scope" value="Archaea"/>
</dbReference>
<comment type="catalytic activity">
    <reaction evidence="7">
        <text>meso-2,6-diaminopimelate + H(+) = L-lysine + CO2</text>
        <dbReference type="Rhea" id="RHEA:15101"/>
        <dbReference type="ChEBI" id="CHEBI:15378"/>
        <dbReference type="ChEBI" id="CHEBI:16526"/>
        <dbReference type="ChEBI" id="CHEBI:32551"/>
        <dbReference type="ChEBI" id="CHEBI:57791"/>
        <dbReference type="EC" id="4.1.1.20"/>
    </reaction>
</comment>
<dbReference type="EC" id="4.1.1.20" evidence="5 7"/>
<dbReference type="EMBL" id="CP001398">
    <property type="protein sequence ID" value="ACS33822.1"/>
    <property type="molecule type" value="Genomic_DNA"/>
</dbReference>
<feature type="domain" description="Orn/DAP/Arg decarboxylase 2 N-terminal" evidence="8">
    <location>
        <begin position="41"/>
        <end position="293"/>
    </location>
</feature>
<dbReference type="SUPFAM" id="SSF50621">
    <property type="entry name" value="Alanine racemase C-terminal domain-like"/>
    <property type="match status" value="1"/>
</dbReference>
<comment type="cofactor">
    <cofactor evidence="1 6 7">
        <name>pyridoxal 5'-phosphate</name>
        <dbReference type="ChEBI" id="CHEBI:597326"/>
    </cofactor>
</comment>
<dbReference type="STRING" id="593117.TGAM_1320"/>
<evidence type="ECO:0000256" key="1">
    <source>
        <dbReference type="ARBA" id="ARBA00001933"/>
    </source>
</evidence>
<feature type="active site" description="Proton donor" evidence="6">
    <location>
        <position position="356"/>
    </location>
</feature>
<keyword evidence="3 6" id="KW-0663">Pyridoxal phosphate</keyword>
<keyword evidence="7" id="KW-0457">Lysine biosynthesis</keyword>
<dbReference type="PATRIC" id="fig|593117.10.peg.1319"/>
<keyword evidence="4 7" id="KW-0456">Lyase</keyword>
<dbReference type="Gene3D" id="2.40.37.10">
    <property type="entry name" value="Lyase, Ornithine Decarboxylase, Chain A, domain 1"/>
    <property type="match status" value="1"/>
</dbReference>
<dbReference type="PANTHER" id="PTHR43727">
    <property type="entry name" value="DIAMINOPIMELATE DECARBOXYLASE"/>
    <property type="match status" value="1"/>
</dbReference>
<dbReference type="InterPro" id="IPR002986">
    <property type="entry name" value="DAP_deCOOHase_LysA"/>
</dbReference>
<evidence type="ECO:0000256" key="2">
    <source>
        <dbReference type="ARBA" id="ARBA00022793"/>
    </source>
</evidence>
<dbReference type="GeneID" id="7988379"/>
<dbReference type="InterPro" id="IPR009006">
    <property type="entry name" value="Ala_racemase/Decarboxylase_C"/>
</dbReference>
<dbReference type="OrthoDB" id="18565at2157"/>
<feature type="modified residue" description="N6-(pyridoxal phosphate)lysine" evidence="6">
    <location>
        <position position="68"/>
    </location>
</feature>
<keyword evidence="2 7" id="KW-0210">Decarboxylase</keyword>
<evidence type="ECO:0000256" key="5">
    <source>
        <dbReference type="NCBIfam" id="TIGR01048"/>
    </source>
</evidence>
<dbReference type="Pfam" id="PF02784">
    <property type="entry name" value="Orn_Arg_deC_N"/>
    <property type="match status" value="1"/>
</dbReference>
<dbReference type="PRINTS" id="PR01181">
    <property type="entry name" value="DAPDCRBXLASE"/>
</dbReference>
<comment type="pathway">
    <text evidence="7">Amino-acid biosynthesis; L-lysine biosynthesis via DAP pathway; L-lysine from DL-2,6-diaminopimelate: step 1/1.</text>
</comment>
<keyword evidence="7" id="KW-0028">Amino-acid biosynthesis</keyword>
<dbReference type="PROSITE" id="PS00878">
    <property type="entry name" value="ODR_DC_2_1"/>
    <property type="match status" value="1"/>
</dbReference>
<evidence type="ECO:0000256" key="7">
    <source>
        <dbReference type="RuleBase" id="RU003738"/>
    </source>
</evidence>
<dbReference type="SMR" id="C5A6G0"/>
<dbReference type="InterPro" id="IPR022644">
    <property type="entry name" value="De-COase2_N"/>
</dbReference>
<dbReference type="GO" id="GO:0009089">
    <property type="term" value="P:lysine biosynthetic process via diaminopimelate"/>
    <property type="evidence" value="ECO:0007669"/>
    <property type="project" value="UniProtKB-UniRule"/>
</dbReference>
<dbReference type="RefSeq" id="WP_015858934.1">
    <property type="nucleotide sequence ID" value="NC_012804.1"/>
</dbReference>
<dbReference type="Proteomes" id="UP000001488">
    <property type="component" value="Chromosome"/>
</dbReference>
<evidence type="ECO:0000256" key="6">
    <source>
        <dbReference type="PIRSR" id="PIRSR600183-50"/>
    </source>
</evidence>
<keyword evidence="10" id="KW-1185">Reference proteome</keyword>
<proteinExistence type="predicted"/>
<reference evidence="9 10" key="1">
    <citation type="journal article" date="2007" name="Genome Biol.">
        <title>Genome analysis and genome-wide proteomics of Thermococcus gammatolerans, the most radioresistant organism known amongst the Archaea.</title>
        <authorList>
            <person name="Zivanovic Y."/>
            <person name="Armengaud J."/>
            <person name="Lagorce A."/>
            <person name="Leplat C."/>
            <person name="Guerin P."/>
            <person name="Dutertre M."/>
            <person name="Anthouard V."/>
            <person name="Forterre P."/>
            <person name="Wincker P."/>
            <person name="Confalonieri F."/>
        </authorList>
    </citation>
    <scope>NUCLEOTIDE SEQUENCE [LARGE SCALE GENOMIC DNA]</scope>
    <source>
        <strain evidence="10">DSM 15229 / JCM 11827 / EJ3</strain>
    </source>
</reference>
<dbReference type="InterPro" id="IPR022653">
    <property type="entry name" value="De-COase2_pyr-phos_BS"/>
</dbReference>
<dbReference type="InterPro" id="IPR022657">
    <property type="entry name" value="De-COase2_CS"/>
</dbReference>
<evidence type="ECO:0000256" key="4">
    <source>
        <dbReference type="ARBA" id="ARBA00023239"/>
    </source>
</evidence>
<name>C5A6G0_THEGJ</name>
<dbReference type="InterPro" id="IPR029066">
    <property type="entry name" value="PLP-binding_barrel"/>
</dbReference>
<dbReference type="GO" id="GO:0008836">
    <property type="term" value="F:diaminopimelate decarboxylase activity"/>
    <property type="evidence" value="ECO:0007669"/>
    <property type="project" value="UniProtKB-UniRule"/>
</dbReference>
<evidence type="ECO:0000313" key="9">
    <source>
        <dbReference type="EMBL" id="ACS33822.1"/>
    </source>
</evidence>
<protein>
    <recommendedName>
        <fullName evidence="5 7">Diaminopimelate decarboxylase</fullName>
        <ecNumber evidence="5 7">4.1.1.20</ecNumber>
    </recommendedName>
</protein>
<dbReference type="NCBIfam" id="TIGR01048">
    <property type="entry name" value="lysA"/>
    <property type="match status" value="1"/>
</dbReference>
<gene>
    <name evidence="9" type="primary">lysA</name>
    <name evidence="9" type="ordered locus">TGAM_1320</name>
</gene>
<dbReference type="PRINTS" id="PR01179">
    <property type="entry name" value="ODADCRBXLASE"/>
</dbReference>
<dbReference type="SUPFAM" id="SSF51419">
    <property type="entry name" value="PLP-binding barrel"/>
    <property type="match status" value="1"/>
</dbReference>
<evidence type="ECO:0000256" key="3">
    <source>
        <dbReference type="ARBA" id="ARBA00022898"/>
    </source>
</evidence>
<organism evidence="9 10">
    <name type="scientific">Thermococcus gammatolerans (strain DSM 15229 / JCM 11827 / EJ3)</name>
    <dbReference type="NCBI Taxonomy" id="593117"/>
    <lineage>
        <taxon>Archaea</taxon>
        <taxon>Methanobacteriati</taxon>
        <taxon>Methanobacteriota</taxon>
        <taxon>Thermococci</taxon>
        <taxon>Thermococcales</taxon>
        <taxon>Thermococcaceae</taxon>
        <taxon>Thermococcus</taxon>
    </lineage>
</organism>
<dbReference type="Gene3D" id="3.20.20.10">
    <property type="entry name" value="Alanine racemase"/>
    <property type="match status" value="1"/>
</dbReference>
<evidence type="ECO:0000313" key="10">
    <source>
        <dbReference type="Proteomes" id="UP000001488"/>
    </source>
</evidence>
<accession>C5A6G0</accession>
<dbReference type="UniPathway" id="UPA00034">
    <property type="reaction ID" value="UER00027"/>
</dbReference>
<dbReference type="PaxDb" id="593117-TGAM_1320"/>
<evidence type="ECO:0000259" key="8">
    <source>
        <dbReference type="Pfam" id="PF02784"/>
    </source>
</evidence>
<dbReference type="InterPro" id="IPR000183">
    <property type="entry name" value="Orn/DAP/Arg_de-COase"/>
</dbReference>